<dbReference type="Proteomes" id="UP000009145">
    <property type="component" value="Chromosome"/>
</dbReference>
<sequence length="169" mass="19099" precursor="true">MLIFVIIASVVWLISTAALGWQQEQLNRYIADPSLHEATPDNPRAYSAKAAQLVKDMETEKALENLTLALGFSNYQALPEVYYNRGNINLRKALSMSSADGRLLPLIELAKQDYRSALQLNADLWEARYNLEVALRIVPEDPDLESDFEKNEISSQRSIESKAFKIDLP</sequence>
<organism evidence="1 2">
    <name type="scientific">Methylophaga frappieri (strain ATCC BAA-2434 / DSM 25690 / JAM7)</name>
    <dbReference type="NCBI Taxonomy" id="754477"/>
    <lineage>
        <taxon>Bacteria</taxon>
        <taxon>Pseudomonadati</taxon>
        <taxon>Pseudomonadota</taxon>
        <taxon>Gammaproteobacteria</taxon>
        <taxon>Thiotrichales</taxon>
        <taxon>Piscirickettsiaceae</taxon>
        <taxon>Methylophaga</taxon>
    </lineage>
</organism>
<evidence type="ECO:0008006" key="3">
    <source>
        <dbReference type="Google" id="ProtNLM"/>
    </source>
</evidence>
<reference evidence="1 2" key="1">
    <citation type="journal article" date="2012" name="J. Bacteriol.">
        <title>Complete genome sequences of Methylophaga sp. strain JAM1 and Methylophaga sp. strain JAM7.</title>
        <authorList>
            <person name="Villeneuve C."/>
            <person name="Martineau C."/>
            <person name="Mauffrey F."/>
            <person name="Villemur R."/>
        </authorList>
    </citation>
    <scope>NUCLEOTIDE SEQUENCE [LARGE SCALE GENOMIC DNA]</scope>
    <source>
        <strain evidence="1 2">JAM7</strain>
    </source>
</reference>
<protein>
    <recommendedName>
        <fullName evidence="3">MxaK protein</fullName>
    </recommendedName>
</protein>
<dbReference type="PATRIC" id="fig|754477.3.peg.297"/>
<dbReference type="KEGG" id="mec:Q7C_299"/>
<dbReference type="AlphaFoldDB" id="I1YEY5"/>
<dbReference type="HOGENOM" id="CLU_114479_0_0_6"/>
<name>I1YEY5_METFJ</name>
<dbReference type="STRING" id="754477.Q7C_299"/>
<accession>I1YEY5</accession>
<evidence type="ECO:0000313" key="1">
    <source>
        <dbReference type="EMBL" id="AFJ01478.1"/>
    </source>
</evidence>
<proteinExistence type="predicted"/>
<dbReference type="EMBL" id="CP003380">
    <property type="protein sequence ID" value="AFJ01478.1"/>
    <property type="molecule type" value="Genomic_DNA"/>
</dbReference>
<evidence type="ECO:0000313" key="2">
    <source>
        <dbReference type="Proteomes" id="UP000009145"/>
    </source>
</evidence>
<dbReference type="InterPro" id="IPR011990">
    <property type="entry name" value="TPR-like_helical_dom_sf"/>
</dbReference>
<dbReference type="Gene3D" id="1.25.40.10">
    <property type="entry name" value="Tetratricopeptide repeat domain"/>
    <property type="match status" value="1"/>
</dbReference>
<gene>
    <name evidence="1" type="ordered locus">Q7C_299</name>
</gene>
<keyword evidence="2" id="KW-1185">Reference proteome</keyword>
<dbReference type="SUPFAM" id="SSF48452">
    <property type="entry name" value="TPR-like"/>
    <property type="match status" value="1"/>
</dbReference>